<gene>
    <name evidence="2" type="ORF">CY0110_12817</name>
</gene>
<organism evidence="2 3">
    <name type="scientific">Crocosphaera chwakensis CCY0110</name>
    <dbReference type="NCBI Taxonomy" id="391612"/>
    <lineage>
        <taxon>Bacteria</taxon>
        <taxon>Bacillati</taxon>
        <taxon>Cyanobacteriota</taxon>
        <taxon>Cyanophyceae</taxon>
        <taxon>Oscillatoriophycideae</taxon>
        <taxon>Chroococcales</taxon>
        <taxon>Aphanothecaceae</taxon>
        <taxon>Crocosphaera</taxon>
        <taxon>Crocosphaera chwakensis</taxon>
    </lineage>
</organism>
<evidence type="ECO:0000313" key="2">
    <source>
        <dbReference type="EMBL" id="EAZ91149.1"/>
    </source>
</evidence>
<dbReference type="PANTHER" id="PTHR35399:SF2">
    <property type="entry name" value="DUF839 DOMAIN-CONTAINING PROTEIN"/>
    <property type="match status" value="1"/>
</dbReference>
<proteinExistence type="predicted"/>
<dbReference type="InterPro" id="IPR013424">
    <property type="entry name" value="Ice-binding_C"/>
</dbReference>
<dbReference type="NCBIfam" id="TIGR02595">
    <property type="entry name" value="PEP_CTERM"/>
    <property type="match status" value="1"/>
</dbReference>
<dbReference type="Pfam" id="PF05787">
    <property type="entry name" value="PhoX"/>
    <property type="match status" value="1"/>
</dbReference>
<evidence type="ECO:0000256" key="1">
    <source>
        <dbReference type="SAM" id="SignalP"/>
    </source>
</evidence>
<accession>A3IQU4</accession>
<dbReference type="AlphaFoldDB" id="A3IQU4"/>
<keyword evidence="3" id="KW-1185">Reference proteome</keyword>
<dbReference type="InterPro" id="IPR008557">
    <property type="entry name" value="PhoX"/>
</dbReference>
<reference evidence="2 3" key="1">
    <citation type="submission" date="2007-03" db="EMBL/GenBank/DDBJ databases">
        <authorList>
            <person name="Stal L."/>
            <person name="Ferriera S."/>
            <person name="Johnson J."/>
            <person name="Kravitz S."/>
            <person name="Beeson K."/>
            <person name="Sutton G."/>
            <person name="Rogers Y.-H."/>
            <person name="Friedman R."/>
            <person name="Frazier M."/>
            <person name="Venter J.C."/>
        </authorList>
    </citation>
    <scope>NUCLEOTIDE SEQUENCE [LARGE SCALE GENOMIC DNA]</scope>
    <source>
        <strain evidence="2 3">CCY0110</strain>
    </source>
</reference>
<name>A3IQU4_9CHRO</name>
<dbReference type="eggNOG" id="COG3211">
    <property type="taxonomic scope" value="Bacteria"/>
</dbReference>
<sequence length="571" mass="60126">MKNILKIIASLTTVASIATVGAEATQAQTAYPESQMKGLPGWNTEAIFTVGESINGYTPTGILDGIGAFKLNNSTVRFLVNSELSGGQGYSYDLNTLDGVAGNEVSVPGGARIHFFDVDINSKQVVDGGLAFNRIFDRAGNLITDTSQFPLGASLNRFCSGMHVDAGSFGFVDDIYFAGEETDGGTEFVLDVASINSAEGGALYAAPALGRAAWENITPIDPGNENQVALLVGDDREAAPMYLYVGEKDSSAGAGFLERNGLAQGTLYVWVADSGETIPEVGGFIGTGNSRSGNWVPVVNIDPETPDADDSDGFDSDGYATQDGLDTQSGRAVFLGDTVVPGLTNVGAFLFSRPEDVATNPDNPNEVVMASTGRDSIFPDDSWGTTYRFVNDLTTLTAEATILYDGDDAGNGQFAGPDFGLRSPDNLDWADDGKIYIQEDRSVDGFCLTSGEEASIWRLDPTNGQLARVAQMDRSVVVPAGVTDSSPNDCGNWESSGILDVTELFGSKERLFVLDVQAHSLRDGIIASEDLVQGGQLVLMSESVPEPSATLGLFALAGAVGVGTYGCKRKK</sequence>
<dbReference type="PANTHER" id="PTHR35399">
    <property type="entry name" value="SLR8030 PROTEIN"/>
    <property type="match status" value="1"/>
</dbReference>
<dbReference type="RefSeq" id="WP_008275759.1">
    <property type="nucleotide sequence ID" value="NZ_AAXW01000016.1"/>
</dbReference>
<feature type="signal peptide" evidence="1">
    <location>
        <begin position="1"/>
        <end position="24"/>
    </location>
</feature>
<evidence type="ECO:0000313" key="3">
    <source>
        <dbReference type="Proteomes" id="UP000003781"/>
    </source>
</evidence>
<protein>
    <submittedName>
        <fullName evidence="2">CHU large protein possible phytase</fullName>
    </submittedName>
</protein>
<dbReference type="EMBL" id="AAXW01000016">
    <property type="protein sequence ID" value="EAZ91149.1"/>
    <property type="molecule type" value="Genomic_DNA"/>
</dbReference>
<dbReference type="Proteomes" id="UP000003781">
    <property type="component" value="Unassembled WGS sequence"/>
</dbReference>
<comment type="caution">
    <text evidence="2">The sequence shown here is derived from an EMBL/GenBank/DDBJ whole genome shotgun (WGS) entry which is preliminary data.</text>
</comment>
<dbReference type="OrthoDB" id="570067at2"/>
<feature type="chain" id="PRO_5002653796" evidence="1">
    <location>
        <begin position="25"/>
        <end position="571"/>
    </location>
</feature>
<keyword evidence="1" id="KW-0732">Signal</keyword>